<feature type="compositionally biased region" description="Low complexity" evidence="1">
    <location>
        <begin position="299"/>
        <end position="314"/>
    </location>
</feature>
<evidence type="ECO:0000256" key="1">
    <source>
        <dbReference type="SAM" id="MobiDB-lite"/>
    </source>
</evidence>
<accession>A0ABR3Q7J3</accession>
<dbReference type="EMBL" id="JBBXJM010000002">
    <property type="protein sequence ID" value="KAL1410699.1"/>
    <property type="molecule type" value="Genomic_DNA"/>
</dbReference>
<evidence type="ECO:0008006" key="4">
    <source>
        <dbReference type="Google" id="ProtNLM"/>
    </source>
</evidence>
<reference evidence="2 3" key="1">
    <citation type="submission" date="2023-08" db="EMBL/GenBank/DDBJ databases">
        <title>Annotated Genome Sequence of Vanrija albida AlHP1.</title>
        <authorList>
            <person name="Herzog R."/>
        </authorList>
    </citation>
    <scope>NUCLEOTIDE SEQUENCE [LARGE SCALE GENOMIC DNA]</scope>
    <source>
        <strain evidence="2 3">AlHP1</strain>
    </source>
</reference>
<feature type="region of interest" description="Disordered" evidence="1">
    <location>
        <begin position="1"/>
        <end position="371"/>
    </location>
</feature>
<organism evidence="2 3">
    <name type="scientific">Vanrija albida</name>
    <dbReference type="NCBI Taxonomy" id="181172"/>
    <lineage>
        <taxon>Eukaryota</taxon>
        <taxon>Fungi</taxon>
        <taxon>Dikarya</taxon>
        <taxon>Basidiomycota</taxon>
        <taxon>Agaricomycotina</taxon>
        <taxon>Tremellomycetes</taxon>
        <taxon>Trichosporonales</taxon>
        <taxon>Trichosporonaceae</taxon>
        <taxon>Vanrija</taxon>
    </lineage>
</organism>
<feature type="compositionally biased region" description="Low complexity" evidence="1">
    <location>
        <begin position="171"/>
        <end position="212"/>
    </location>
</feature>
<gene>
    <name evidence="2" type="ORF">Q8F55_001641</name>
</gene>
<name>A0ABR3Q7J3_9TREE</name>
<feature type="compositionally biased region" description="Low complexity" evidence="1">
    <location>
        <begin position="138"/>
        <end position="165"/>
    </location>
</feature>
<evidence type="ECO:0000313" key="3">
    <source>
        <dbReference type="Proteomes" id="UP001565368"/>
    </source>
</evidence>
<keyword evidence="3" id="KW-1185">Reference proteome</keyword>
<feature type="compositionally biased region" description="Pro residues" evidence="1">
    <location>
        <begin position="24"/>
        <end position="41"/>
    </location>
</feature>
<dbReference type="GeneID" id="95982684"/>
<proteinExistence type="predicted"/>
<dbReference type="RefSeq" id="XP_069210643.1">
    <property type="nucleotide sequence ID" value="XM_069350257.1"/>
</dbReference>
<feature type="compositionally biased region" description="Pro residues" evidence="1">
    <location>
        <begin position="99"/>
        <end position="108"/>
    </location>
</feature>
<feature type="compositionally biased region" description="Pro residues" evidence="1">
    <location>
        <begin position="125"/>
        <end position="137"/>
    </location>
</feature>
<feature type="compositionally biased region" description="Polar residues" evidence="1">
    <location>
        <begin position="224"/>
        <end position="236"/>
    </location>
</feature>
<feature type="compositionally biased region" description="Polar residues" evidence="1">
    <location>
        <begin position="269"/>
        <end position="281"/>
    </location>
</feature>
<protein>
    <recommendedName>
        <fullName evidence="4">Integral membrane protein</fullName>
    </recommendedName>
</protein>
<feature type="compositionally biased region" description="Pro residues" evidence="1">
    <location>
        <begin position="288"/>
        <end position="298"/>
    </location>
</feature>
<evidence type="ECO:0000313" key="2">
    <source>
        <dbReference type="EMBL" id="KAL1410699.1"/>
    </source>
</evidence>
<feature type="compositionally biased region" description="Pro residues" evidence="1">
    <location>
        <begin position="240"/>
        <end position="258"/>
    </location>
</feature>
<comment type="caution">
    <text evidence="2">The sequence shown here is derived from an EMBL/GenBank/DDBJ whole genome shotgun (WGS) entry which is preliminary data.</text>
</comment>
<feature type="compositionally biased region" description="Low complexity" evidence="1">
    <location>
        <begin position="353"/>
        <end position="371"/>
    </location>
</feature>
<feature type="compositionally biased region" description="Low complexity" evidence="1">
    <location>
        <begin position="63"/>
        <end position="98"/>
    </location>
</feature>
<sequence length="926" mass="99952">MSGYGYGQAYNPHAGGYAYTPQTAAPPQPGPPPLPPRPVGPPRDLADQFGSLGISPAPHQHDGQQQQQQYASAPPQQPQQQAYAQQHYQQPYGQQYAAPLPPPLPARHPPAAYGSYAPSQSAHVAPPPLPPRAPQPAGPAAQTYAYSQPAAPAQHAPAQQFLAPSAPAPAQPQQQHYAAQPYAPPAQQFLAPTGSYPAPAAQQARPAAQHQPTQFLAPIPQRLASPQDNAYLQNYQAPATPAPYHAPSPAPSAHPAPGPSYQAVPAATQAPSTPYQAPTTGYQAQSPPSQPYASPPAAQPYASPPAQQYASPPAHYQSPPAATQQSPLPPASNPYAANFPPGWTFSPPPPAQSHPAAAPVAAQPQAASTAAPATIHNLEDDPLPPMPVIRPEGAPPAVLPRCSGGRALLFDATVYYLQAYPDFVMCTFCHAKYVANTPLASAFLSTTKYEGGCDFGLSLRLRKILLPKQDIAAITDYLAVRTRVPVCPAGYKQKEGTEYWASPELSDINVCDGCYHDWLGATPWQDKFTKKSGGEWYCDGAMGLAQRALVRYGSRGDWSGFVTYLNTHQLAVCEGKPVPARSAKWYAPRRPIPGMVLCQSCFNESIAGTAFESEFVPYECSVTDSNDFTCDFHHASVVHSVFMAVEYTGNYDTFWNTAAVHLAVMAGQRAQAFYTFAGPPSNFDVCETCLMGYIVPLGMQQYFVRQTNEAGCDMCPSAPRRETFYKRLTDAFFQTNFRAFAAFARKISQYPACPSNRMRKNGTWYVLGPAANVCAECWVGWGAATPQGRKLNLQPTQIAGSLICCLWSVRMRRLWVNDTLPGFLEFAAHRQLVYTKTWMKMENDLLQNVVKAAQAGNMAVNGIAMAGAYADPTNTVYGNSSIGWHDSSTQATGHQMIQQSNKMWQEVAAGGGNDHAALLRMWLEVV</sequence>
<dbReference type="Proteomes" id="UP001565368">
    <property type="component" value="Unassembled WGS sequence"/>
</dbReference>